<keyword evidence="11" id="KW-0497">Mitogen</keyword>
<evidence type="ECO:0000256" key="5">
    <source>
        <dbReference type="ARBA" id="ARBA00022490"/>
    </source>
</evidence>
<dbReference type="PANTHER" id="PTHR10078:SF30">
    <property type="entry name" value="INTERLEUKIN-1 BETA"/>
    <property type="match status" value="1"/>
</dbReference>
<evidence type="ECO:0000256" key="2">
    <source>
        <dbReference type="ARBA" id="ARBA00004514"/>
    </source>
</evidence>
<dbReference type="GO" id="GO:0005149">
    <property type="term" value="F:interleukin-1 receptor binding"/>
    <property type="evidence" value="ECO:0007669"/>
    <property type="project" value="UniProtKB-UniRule"/>
</dbReference>
<evidence type="ECO:0000256" key="7">
    <source>
        <dbReference type="ARBA" id="ARBA00022525"/>
    </source>
</evidence>
<accession>A0A9D3TFK6</accession>
<dbReference type="GO" id="GO:0071222">
    <property type="term" value="P:cellular response to lipopolysaccharide"/>
    <property type="evidence" value="ECO:0007669"/>
    <property type="project" value="TreeGrafter"/>
</dbReference>
<dbReference type="SMART" id="SM00125">
    <property type="entry name" value="IL1"/>
    <property type="match status" value="1"/>
</dbReference>
<comment type="similarity">
    <text evidence="4 12">Belongs to the IL-1 family.</text>
</comment>
<proteinExistence type="inferred from homology"/>
<dbReference type="SUPFAM" id="SSF50353">
    <property type="entry name" value="Cytokine"/>
    <property type="match status" value="1"/>
</dbReference>
<evidence type="ECO:0000256" key="9">
    <source>
        <dbReference type="ARBA" id="ARBA00023198"/>
    </source>
</evidence>
<evidence type="ECO:0000256" key="6">
    <source>
        <dbReference type="ARBA" id="ARBA00022514"/>
    </source>
</evidence>
<dbReference type="GO" id="GO:0010628">
    <property type="term" value="P:positive regulation of gene expression"/>
    <property type="evidence" value="ECO:0007669"/>
    <property type="project" value="TreeGrafter"/>
</dbReference>
<evidence type="ECO:0000256" key="3">
    <source>
        <dbReference type="ARBA" id="ARBA00004550"/>
    </source>
</evidence>
<evidence type="ECO:0000256" key="1">
    <source>
        <dbReference type="ARBA" id="ARBA00004371"/>
    </source>
</evidence>
<keyword evidence="5" id="KW-0963">Cytoplasm</keyword>
<dbReference type="GO" id="GO:0005829">
    <property type="term" value="C:cytosol"/>
    <property type="evidence" value="ECO:0007669"/>
    <property type="project" value="UniProtKB-SubCell"/>
</dbReference>
<dbReference type="InterPro" id="IPR000975">
    <property type="entry name" value="IL-1_fam"/>
</dbReference>
<comment type="subcellular location">
    <subcellularLocation>
        <location evidence="2">Cytoplasm</location>
        <location evidence="2">Cytosol</location>
    </subcellularLocation>
    <subcellularLocation>
        <location evidence="1">Lysosome</location>
    </subcellularLocation>
    <subcellularLocation>
        <location evidence="3">Secreted</location>
        <location evidence="3">Extracellular exosome</location>
    </subcellularLocation>
</comment>
<dbReference type="GO" id="GO:0005764">
    <property type="term" value="C:lysosome"/>
    <property type="evidence" value="ECO:0007669"/>
    <property type="project" value="UniProtKB-SubCell"/>
</dbReference>
<comment type="caution">
    <text evidence="13">The sequence shown here is derived from an EMBL/GenBank/DDBJ whole genome shotgun (WGS) entry which is preliminary data.</text>
</comment>
<dbReference type="InterPro" id="IPR008996">
    <property type="entry name" value="IL1/FGF"/>
</dbReference>
<name>A0A9D3TFK6_MEGAT</name>
<keyword evidence="6" id="KW-0202">Cytokine</keyword>
<dbReference type="GO" id="GO:0001660">
    <property type="term" value="P:fever generation"/>
    <property type="evidence" value="ECO:0007669"/>
    <property type="project" value="UniProtKB-KW"/>
</dbReference>
<reference evidence="13" key="1">
    <citation type="submission" date="2021-01" db="EMBL/GenBank/DDBJ databases">
        <authorList>
            <person name="Zahm M."/>
            <person name="Roques C."/>
            <person name="Cabau C."/>
            <person name="Klopp C."/>
            <person name="Donnadieu C."/>
            <person name="Jouanno E."/>
            <person name="Lampietro C."/>
            <person name="Louis A."/>
            <person name="Herpin A."/>
            <person name="Echchiki A."/>
            <person name="Berthelot C."/>
            <person name="Parey E."/>
            <person name="Roest-Crollius H."/>
            <person name="Braasch I."/>
            <person name="Postlethwait J."/>
            <person name="Bobe J."/>
            <person name="Montfort J."/>
            <person name="Bouchez O."/>
            <person name="Begum T."/>
            <person name="Mejri S."/>
            <person name="Adams A."/>
            <person name="Chen W.-J."/>
            <person name="Guiguen Y."/>
        </authorList>
    </citation>
    <scope>NUCLEOTIDE SEQUENCE</scope>
    <source>
        <strain evidence="13">YG-15Mar2019-1</strain>
        <tissue evidence="13">Brain</tissue>
    </source>
</reference>
<keyword evidence="14" id="KW-1185">Reference proteome</keyword>
<evidence type="ECO:0000256" key="8">
    <source>
        <dbReference type="ARBA" id="ARBA00022620"/>
    </source>
</evidence>
<sequence length="296" mass="33174">MALRISEFSFYTKTADIKMMCDASFDLSLALDRTYMPDTIEVEAGCSHAVKKGSLSRGRSCDLHTGLELEIFPQPQSMRHAANLIIALQRMKNGHRLTGTEFSDHELLNIMMESIVEEHVTVKVQDPTCSRTSMFRRSTINPEVECSVCDQYQKSLVLNEEALELTAMTLQAGGIHRRVRLNLSSYLAHPLPGNRGQPVALEIAGKNLYLSCSMKEGTPVLQLEEVNNKEKLDTINAEGDTARFLFFKRGNGLSMTSFESAKFSGWFISTAVEEREPVEMCTMQAADRLTSFMVKQ</sequence>
<dbReference type="GO" id="GO:0042119">
    <property type="term" value="P:neutrophil activation"/>
    <property type="evidence" value="ECO:0007669"/>
    <property type="project" value="TreeGrafter"/>
</dbReference>
<dbReference type="GO" id="GO:0019221">
    <property type="term" value="P:cytokine-mediated signaling pathway"/>
    <property type="evidence" value="ECO:0007669"/>
    <property type="project" value="TreeGrafter"/>
</dbReference>
<dbReference type="PRINTS" id="PR01357">
    <property type="entry name" value="INTRLEUKN1AB"/>
</dbReference>
<dbReference type="Pfam" id="PF00340">
    <property type="entry name" value="IL1"/>
    <property type="match status" value="1"/>
</dbReference>
<dbReference type="AlphaFoldDB" id="A0A9D3TFK6"/>
<dbReference type="GO" id="GO:0005125">
    <property type="term" value="F:cytokine activity"/>
    <property type="evidence" value="ECO:0007669"/>
    <property type="project" value="UniProtKB-UniRule"/>
</dbReference>
<dbReference type="CDD" id="cd23296">
    <property type="entry name" value="beta-trefoil_IL1B"/>
    <property type="match status" value="1"/>
</dbReference>
<dbReference type="PRINTS" id="PR01359">
    <property type="entry name" value="INTRLEUKIN1B"/>
</dbReference>
<evidence type="ECO:0000256" key="10">
    <source>
        <dbReference type="ARBA" id="ARBA00023228"/>
    </source>
</evidence>
<keyword evidence="8" id="KW-0666">Pyrogen</keyword>
<dbReference type="GO" id="GO:0005615">
    <property type="term" value="C:extracellular space"/>
    <property type="evidence" value="ECO:0007669"/>
    <property type="project" value="UniProtKB-KW"/>
</dbReference>
<dbReference type="GO" id="GO:0051781">
    <property type="term" value="P:positive regulation of cell division"/>
    <property type="evidence" value="ECO:0007669"/>
    <property type="project" value="UniProtKB-KW"/>
</dbReference>
<evidence type="ECO:0000313" key="14">
    <source>
        <dbReference type="Proteomes" id="UP001046870"/>
    </source>
</evidence>
<dbReference type="GO" id="GO:0006955">
    <property type="term" value="P:immune response"/>
    <property type="evidence" value="ECO:0007669"/>
    <property type="project" value="InterPro"/>
</dbReference>
<evidence type="ECO:0000256" key="4">
    <source>
        <dbReference type="ARBA" id="ARBA00010448"/>
    </source>
</evidence>
<keyword evidence="9" id="KW-0395">Inflammatory response</keyword>
<gene>
    <name evidence="13" type="ORF">MATL_G00087530</name>
</gene>
<keyword evidence="7 12" id="KW-0964">Secreted</keyword>
<dbReference type="EMBL" id="JAFDVH010000006">
    <property type="protein sequence ID" value="KAG7476885.1"/>
    <property type="molecule type" value="Genomic_DNA"/>
</dbReference>
<dbReference type="GO" id="GO:0048246">
    <property type="term" value="P:macrophage chemotaxis"/>
    <property type="evidence" value="ECO:0007669"/>
    <property type="project" value="TreeGrafter"/>
</dbReference>
<evidence type="ECO:0000256" key="12">
    <source>
        <dbReference type="RuleBase" id="RU003753"/>
    </source>
</evidence>
<organism evidence="13 14">
    <name type="scientific">Megalops atlanticus</name>
    <name type="common">Tarpon</name>
    <name type="synonym">Clupea gigantea</name>
    <dbReference type="NCBI Taxonomy" id="7932"/>
    <lineage>
        <taxon>Eukaryota</taxon>
        <taxon>Metazoa</taxon>
        <taxon>Chordata</taxon>
        <taxon>Craniata</taxon>
        <taxon>Vertebrata</taxon>
        <taxon>Euteleostomi</taxon>
        <taxon>Actinopterygii</taxon>
        <taxon>Neopterygii</taxon>
        <taxon>Teleostei</taxon>
        <taxon>Elopiformes</taxon>
        <taxon>Megalopidae</taxon>
        <taxon>Megalops</taxon>
    </lineage>
</organism>
<evidence type="ECO:0000313" key="13">
    <source>
        <dbReference type="EMBL" id="KAG7476885.1"/>
    </source>
</evidence>
<keyword evidence="10" id="KW-0458">Lysosome</keyword>
<dbReference type="Proteomes" id="UP001046870">
    <property type="component" value="Chromosome 6"/>
</dbReference>
<dbReference type="Gene3D" id="2.80.10.50">
    <property type="match status" value="1"/>
</dbReference>
<evidence type="ECO:0000256" key="11">
    <source>
        <dbReference type="ARBA" id="ARBA00023246"/>
    </source>
</evidence>
<dbReference type="GO" id="GO:1901222">
    <property type="term" value="P:regulation of non-canonical NF-kappaB signal transduction"/>
    <property type="evidence" value="ECO:0007669"/>
    <property type="project" value="TreeGrafter"/>
</dbReference>
<dbReference type="PANTHER" id="PTHR10078">
    <property type="entry name" value="INTERLEUKIN-1 FAMILY MEMBER"/>
    <property type="match status" value="1"/>
</dbReference>
<dbReference type="PRINTS" id="PR00264">
    <property type="entry name" value="INTERLEUKIN1"/>
</dbReference>
<protein>
    <recommendedName>
        <fullName evidence="12">Interleukin-1</fullName>
    </recommendedName>
</protein>
<dbReference type="OrthoDB" id="9449069at2759"/>